<dbReference type="EMBL" id="DXHV01000044">
    <property type="protein sequence ID" value="HIW00351.1"/>
    <property type="molecule type" value="Genomic_DNA"/>
</dbReference>
<feature type="domain" description="AAA-ATPase-like" evidence="1">
    <location>
        <begin position="8"/>
        <end position="232"/>
    </location>
</feature>
<proteinExistence type="predicted"/>
<keyword evidence="2" id="KW-0547">Nucleotide-binding</keyword>
<evidence type="ECO:0000313" key="2">
    <source>
        <dbReference type="EMBL" id="HIW00351.1"/>
    </source>
</evidence>
<accession>A0A9D1TQC8</accession>
<protein>
    <submittedName>
        <fullName evidence="2">ATP-binding protein</fullName>
    </submittedName>
</protein>
<dbReference type="AlphaFoldDB" id="A0A9D1TQC8"/>
<reference evidence="2" key="2">
    <citation type="submission" date="2021-04" db="EMBL/GenBank/DDBJ databases">
        <authorList>
            <person name="Gilroy R."/>
        </authorList>
    </citation>
    <scope>NUCLEOTIDE SEQUENCE</scope>
    <source>
        <strain evidence="2">ChiHecec2B26-446</strain>
    </source>
</reference>
<keyword evidence="2" id="KW-0067">ATP-binding</keyword>
<name>A0A9D1TQC8_9BACT</name>
<gene>
    <name evidence="2" type="ORF">H9894_04100</name>
</gene>
<comment type="caution">
    <text evidence="2">The sequence shown here is derived from an EMBL/GenBank/DDBJ whole genome shotgun (WGS) entry which is preliminary data.</text>
</comment>
<dbReference type="PANTHER" id="PTHR34825:SF1">
    <property type="entry name" value="AAA-ATPASE-LIKE DOMAIN-CONTAINING PROTEIN"/>
    <property type="match status" value="1"/>
</dbReference>
<reference evidence="2" key="1">
    <citation type="journal article" date="2021" name="PeerJ">
        <title>Extensive microbial diversity within the chicken gut microbiome revealed by metagenomics and culture.</title>
        <authorList>
            <person name="Gilroy R."/>
            <person name="Ravi A."/>
            <person name="Getino M."/>
            <person name="Pursley I."/>
            <person name="Horton D.L."/>
            <person name="Alikhan N.F."/>
            <person name="Baker D."/>
            <person name="Gharbi K."/>
            <person name="Hall N."/>
            <person name="Watson M."/>
            <person name="Adriaenssens E.M."/>
            <person name="Foster-Nyarko E."/>
            <person name="Jarju S."/>
            <person name="Secka A."/>
            <person name="Antonio M."/>
            <person name="Oren A."/>
            <person name="Chaudhuri R.R."/>
            <person name="La Ragione R."/>
            <person name="Hildebrand F."/>
            <person name="Pallen M.J."/>
        </authorList>
    </citation>
    <scope>NUCLEOTIDE SEQUENCE</scope>
    <source>
        <strain evidence="2">ChiHecec2B26-446</strain>
    </source>
</reference>
<dbReference type="InterPro" id="IPR012547">
    <property type="entry name" value="PDDEXK_9"/>
</dbReference>
<evidence type="ECO:0000259" key="1">
    <source>
        <dbReference type="Pfam" id="PF09820"/>
    </source>
</evidence>
<evidence type="ECO:0000313" key="3">
    <source>
        <dbReference type="Proteomes" id="UP000886752"/>
    </source>
</evidence>
<sequence length="565" mass="64558">MSEIKILIGGEDFSEIRRDNYYYVDKTGFLNDFLPRSAIVSLITRPRRFGKTLFMSMLSEFFDIRKKENCNLFTGLKISANKELCKEWMNQYPVIFFSLKDTEGNSFSDSLTEMQRTFSSVVIENSILLTSNAVDTTDKEVLSRIKENRATESELRSFLMILARAMHYHYHKPAIVLIDEYDAPVAKAEENGYYDAMIKFMRIFLSSALKTPRNLKFAILTGCLRITKESIFTGLNNLKCFGISDPKFADAIGFTQVEVDKLLADAGLTSRKEAIKTWYDGYLFGTKQEIYCPWSIMNYIDDVQDNPETAPAAYWLNTSGNELVQRLIAHSPTDLTDTIDFLLAGNVLPVRLNYAINYKNLTSTPENIWSLLYFAGYLTNAPKEVADKLLLPGSGKNILTIPNKEVAQIFEEELKQWFSHRLTSSKRTELYQAFWKPDAELFVKLLSQTLLVSISMFDYREHFYHGLLTGIFLSTKAQTVSNLETGEGRSDILVQDENMAAIIEVKRAKEEKELPSLVEKGMQQIVDNQYDIRFRINPSINTILHWSIAFCKKSCMAKALVASTL</sequence>
<dbReference type="Proteomes" id="UP000886752">
    <property type="component" value="Unassembled WGS sequence"/>
</dbReference>
<dbReference type="PANTHER" id="PTHR34825">
    <property type="entry name" value="CONSERVED PROTEIN, WITH A WEAK D-GALACTARATE DEHYDRATASE/ALTRONATE HYDROLASE DOMAIN"/>
    <property type="match status" value="1"/>
</dbReference>
<organism evidence="2 3">
    <name type="scientific">Candidatus Desulfovibrio intestinipullorum</name>
    <dbReference type="NCBI Taxonomy" id="2838536"/>
    <lineage>
        <taxon>Bacteria</taxon>
        <taxon>Pseudomonadati</taxon>
        <taxon>Thermodesulfobacteriota</taxon>
        <taxon>Desulfovibrionia</taxon>
        <taxon>Desulfovibrionales</taxon>
        <taxon>Desulfovibrionaceae</taxon>
        <taxon>Desulfovibrio</taxon>
    </lineage>
</organism>
<dbReference type="SUPFAM" id="SSF52540">
    <property type="entry name" value="P-loop containing nucleoside triphosphate hydrolases"/>
    <property type="match status" value="1"/>
</dbReference>
<dbReference type="Pfam" id="PF08011">
    <property type="entry name" value="PDDEXK_9"/>
    <property type="match status" value="1"/>
</dbReference>
<dbReference type="InterPro" id="IPR027417">
    <property type="entry name" value="P-loop_NTPase"/>
</dbReference>
<dbReference type="GO" id="GO:0005524">
    <property type="term" value="F:ATP binding"/>
    <property type="evidence" value="ECO:0007669"/>
    <property type="project" value="UniProtKB-KW"/>
</dbReference>
<dbReference type="Pfam" id="PF09820">
    <property type="entry name" value="AAA-ATPase_like"/>
    <property type="match status" value="1"/>
</dbReference>
<dbReference type="InterPro" id="IPR018631">
    <property type="entry name" value="AAA-ATPase-like_dom"/>
</dbReference>